<dbReference type="AlphaFoldDB" id="A0A6C0LN03"/>
<accession>A0A6C0LN03</accession>
<feature type="transmembrane region" description="Helical" evidence="1">
    <location>
        <begin position="134"/>
        <end position="157"/>
    </location>
</feature>
<name>A0A6C0LN03_9ZZZZ</name>
<keyword evidence="1" id="KW-1133">Transmembrane helix</keyword>
<feature type="transmembrane region" description="Helical" evidence="1">
    <location>
        <begin position="60"/>
        <end position="82"/>
    </location>
</feature>
<proteinExistence type="predicted"/>
<dbReference type="EMBL" id="MN740521">
    <property type="protein sequence ID" value="QHU30954.1"/>
    <property type="molecule type" value="Genomic_DNA"/>
</dbReference>
<reference evidence="2" key="1">
    <citation type="journal article" date="2020" name="Nature">
        <title>Giant virus diversity and host interactions through global metagenomics.</title>
        <authorList>
            <person name="Schulz F."/>
            <person name="Roux S."/>
            <person name="Paez-Espino D."/>
            <person name="Jungbluth S."/>
            <person name="Walsh D.A."/>
            <person name="Denef V.J."/>
            <person name="McMahon K.D."/>
            <person name="Konstantinidis K.T."/>
            <person name="Eloe-Fadrosh E.A."/>
            <person name="Kyrpides N.C."/>
            <person name="Woyke T."/>
        </authorList>
    </citation>
    <scope>NUCLEOTIDE SEQUENCE</scope>
    <source>
        <strain evidence="2">GVMAG-M-3300027892-73</strain>
    </source>
</reference>
<protein>
    <submittedName>
        <fullName evidence="2">Uncharacterized protein</fullName>
    </submittedName>
</protein>
<evidence type="ECO:0000256" key="1">
    <source>
        <dbReference type="SAM" id="Phobius"/>
    </source>
</evidence>
<evidence type="ECO:0000313" key="2">
    <source>
        <dbReference type="EMBL" id="QHU30954.1"/>
    </source>
</evidence>
<keyword evidence="1" id="KW-0472">Membrane</keyword>
<feature type="transmembrane region" description="Helical" evidence="1">
    <location>
        <begin position="36"/>
        <end position="54"/>
    </location>
</feature>
<feature type="transmembrane region" description="Helical" evidence="1">
    <location>
        <begin position="94"/>
        <end position="114"/>
    </location>
</feature>
<feature type="transmembrane region" description="Helical" evidence="1">
    <location>
        <begin position="6"/>
        <end position="24"/>
    </location>
</feature>
<sequence length="161" mass="18027">MNAWYANVFKGFMSVSVILLLISLFTSGKTAFGAELAGYSCIIIAILLILLILFQNKALGVSICFIIILAITGFILFSLISFRDNIIDDHVAPYFKTYTTISIILILLQTFIMYSSVFSDSFEKHKSISSVNMYLLYLLSVFSLACSLIIYVILNYYTTDG</sequence>
<organism evidence="2">
    <name type="scientific">viral metagenome</name>
    <dbReference type="NCBI Taxonomy" id="1070528"/>
    <lineage>
        <taxon>unclassified sequences</taxon>
        <taxon>metagenomes</taxon>
        <taxon>organismal metagenomes</taxon>
    </lineage>
</organism>
<keyword evidence="1" id="KW-0812">Transmembrane</keyword>